<sequence length="53" mass="5079">MAAAVALGAAAGLVPVLGGTAAADPAGAGPGGLPVGVLIRAWSRALIRAWFRL</sequence>
<dbReference type="Proteomes" id="UP001589718">
    <property type="component" value="Unassembled WGS sequence"/>
</dbReference>
<gene>
    <name evidence="1" type="ORF">ACFFTU_04935</name>
</gene>
<accession>A0ABV5P7X0</accession>
<reference evidence="1 2" key="1">
    <citation type="submission" date="2024-09" db="EMBL/GenBank/DDBJ databases">
        <authorList>
            <person name="Sun Q."/>
            <person name="Mori K."/>
        </authorList>
    </citation>
    <scope>NUCLEOTIDE SEQUENCE [LARGE SCALE GENOMIC DNA]</scope>
    <source>
        <strain evidence="1 2">JCM 4362</strain>
    </source>
</reference>
<keyword evidence="2" id="KW-1185">Reference proteome</keyword>
<evidence type="ECO:0000313" key="1">
    <source>
        <dbReference type="EMBL" id="MFB9519295.1"/>
    </source>
</evidence>
<name>A0ABV5P7X0_STRCM</name>
<evidence type="ECO:0000313" key="2">
    <source>
        <dbReference type="Proteomes" id="UP001589718"/>
    </source>
</evidence>
<proteinExistence type="predicted"/>
<organism evidence="1 2">
    <name type="scientific">Streptomyces cremeus</name>
    <dbReference type="NCBI Taxonomy" id="66881"/>
    <lineage>
        <taxon>Bacteria</taxon>
        <taxon>Bacillati</taxon>
        <taxon>Actinomycetota</taxon>
        <taxon>Actinomycetes</taxon>
        <taxon>Kitasatosporales</taxon>
        <taxon>Streptomycetaceae</taxon>
        <taxon>Streptomyces</taxon>
    </lineage>
</organism>
<protein>
    <submittedName>
        <fullName evidence="1">Uncharacterized protein</fullName>
    </submittedName>
</protein>
<dbReference type="RefSeq" id="WP_345220553.1">
    <property type="nucleotide sequence ID" value="NZ_BAAAXE010000013.1"/>
</dbReference>
<dbReference type="EMBL" id="JBHMCR010000004">
    <property type="protein sequence ID" value="MFB9519295.1"/>
    <property type="molecule type" value="Genomic_DNA"/>
</dbReference>
<comment type="caution">
    <text evidence="1">The sequence shown here is derived from an EMBL/GenBank/DDBJ whole genome shotgun (WGS) entry which is preliminary data.</text>
</comment>